<gene>
    <name evidence="8" type="ORF">Mth01_03950</name>
</gene>
<evidence type="ECO:0000256" key="3">
    <source>
        <dbReference type="ARBA" id="ARBA00012257"/>
    </source>
</evidence>
<dbReference type="NCBIfam" id="TIGR03180">
    <property type="entry name" value="UraD_2"/>
    <property type="match status" value="1"/>
</dbReference>
<dbReference type="Proteomes" id="UP000610966">
    <property type="component" value="Unassembled WGS sequence"/>
</dbReference>
<protein>
    <recommendedName>
        <fullName evidence="3">2-oxo-4-hydroxy-4-carboxy-5-ureidoimidazoline decarboxylase</fullName>
        <ecNumber evidence="3">4.1.1.97</ecNumber>
    </recommendedName>
</protein>
<reference evidence="8" key="1">
    <citation type="submission" date="2021-01" db="EMBL/GenBank/DDBJ databases">
        <title>Whole genome shotgun sequence of Sphaerimonospora thailandensis NBRC 107569.</title>
        <authorList>
            <person name="Komaki H."/>
            <person name="Tamura T."/>
        </authorList>
    </citation>
    <scope>NUCLEOTIDE SEQUENCE</scope>
    <source>
        <strain evidence="8">NBRC 107569</strain>
    </source>
</reference>
<keyword evidence="9" id="KW-1185">Reference proteome</keyword>
<sequence>MGTSAIVTPRYFPDNSAWSRPALCHNLQIGAATGAAGWDFALLDRAVGPLCTASMREVSREELRSCCASATWVSAVAERRPYRDLDGLRRAGEAAMAALSWPDVLEALAAHPRIGERAAGDGRETAWSRGEQAGTADADRQVLDALREGNAAYESRFGHVYLVCATGRSAEEMLGLLRVRLANDAEAERAVVREELGKIADLRLAKLWQEAR</sequence>
<evidence type="ECO:0000256" key="5">
    <source>
        <dbReference type="ARBA" id="ARBA00022793"/>
    </source>
</evidence>
<dbReference type="PANTHER" id="PTHR43466:SF1">
    <property type="entry name" value="2-OXO-4-HYDROXY-4-CARBOXY-5-UREIDOIMIDAZOLINE DECARBOXYLASE-RELATED"/>
    <property type="match status" value="1"/>
</dbReference>
<feature type="domain" description="Oxo-4-hydroxy-4-carboxy-5-ureidoimidazoline decarboxylase" evidence="7">
    <location>
        <begin position="59"/>
        <end position="205"/>
    </location>
</feature>
<evidence type="ECO:0000313" key="8">
    <source>
        <dbReference type="EMBL" id="GIH68142.1"/>
    </source>
</evidence>
<dbReference type="GO" id="GO:0019628">
    <property type="term" value="P:urate catabolic process"/>
    <property type="evidence" value="ECO:0007669"/>
    <property type="project" value="TreeGrafter"/>
</dbReference>
<dbReference type="Gene3D" id="1.10.3330.10">
    <property type="entry name" value="Oxo-4-hydroxy-4-carboxy-5-ureidoimidazoline decarboxylase"/>
    <property type="match status" value="1"/>
</dbReference>
<evidence type="ECO:0000259" key="7">
    <source>
        <dbReference type="Pfam" id="PF09349"/>
    </source>
</evidence>
<keyword evidence="6" id="KW-0456">Lyase</keyword>
<dbReference type="AlphaFoldDB" id="A0A8J3R6A6"/>
<comment type="caution">
    <text evidence="8">The sequence shown here is derived from an EMBL/GenBank/DDBJ whole genome shotgun (WGS) entry which is preliminary data.</text>
</comment>
<keyword evidence="4" id="KW-0659">Purine metabolism</keyword>
<accession>A0A8J3R6A6</accession>
<evidence type="ECO:0000256" key="4">
    <source>
        <dbReference type="ARBA" id="ARBA00022631"/>
    </source>
</evidence>
<dbReference type="EMBL" id="BOOG01000007">
    <property type="protein sequence ID" value="GIH68142.1"/>
    <property type="molecule type" value="Genomic_DNA"/>
</dbReference>
<dbReference type="InterPro" id="IPR036778">
    <property type="entry name" value="OHCU_decarboxylase_sf"/>
</dbReference>
<dbReference type="GO" id="GO:0051997">
    <property type="term" value="F:2-oxo-4-hydroxy-4-carboxy-5-ureidoimidazoline decarboxylase activity"/>
    <property type="evidence" value="ECO:0007669"/>
    <property type="project" value="UniProtKB-EC"/>
</dbReference>
<dbReference type="InterPro" id="IPR017595">
    <property type="entry name" value="OHCU_decarboxylase-2"/>
</dbReference>
<evidence type="ECO:0000313" key="9">
    <source>
        <dbReference type="Proteomes" id="UP000610966"/>
    </source>
</evidence>
<dbReference type="NCBIfam" id="NF010372">
    <property type="entry name" value="PRK13798.1"/>
    <property type="match status" value="1"/>
</dbReference>
<proteinExistence type="predicted"/>
<comment type="catalytic activity">
    <reaction evidence="1">
        <text>5-hydroxy-2-oxo-4-ureido-2,5-dihydro-1H-imidazole-5-carboxylate + H(+) = (S)-allantoin + CO2</text>
        <dbReference type="Rhea" id="RHEA:26301"/>
        <dbReference type="ChEBI" id="CHEBI:15378"/>
        <dbReference type="ChEBI" id="CHEBI:15678"/>
        <dbReference type="ChEBI" id="CHEBI:16526"/>
        <dbReference type="ChEBI" id="CHEBI:58639"/>
        <dbReference type="EC" id="4.1.1.97"/>
    </reaction>
</comment>
<dbReference type="PANTHER" id="PTHR43466">
    <property type="entry name" value="2-OXO-4-HYDROXY-4-CARBOXY-5-UREIDOIMIDAZOLINE DECARBOXYLASE-RELATED"/>
    <property type="match status" value="1"/>
</dbReference>
<dbReference type="SUPFAM" id="SSF158694">
    <property type="entry name" value="UraD-Like"/>
    <property type="match status" value="1"/>
</dbReference>
<comment type="pathway">
    <text evidence="2">Purine metabolism; urate degradation; (S)-allantoin from urate: step 3/3.</text>
</comment>
<organism evidence="8 9">
    <name type="scientific">Sphaerimonospora thailandensis</name>
    <dbReference type="NCBI Taxonomy" id="795644"/>
    <lineage>
        <taxon>Bacteria</taxon>
        <taxon>Bacillati</taxon>
        <taxon>Actinomycetota</taxon>
        <taxon>Actinomycetes</taxon>
        <taxon>Streptosporangiales</taxon>
        <taxon>Streptosporangiaceae</taxon>
        <taxon>Sphaerimonospora</taxon>
    </lineage>
</organism>
<dbReference type="GO" id="GO:0006144">
    <property type="term" value="P:purine nucleobase metabolic process"/>
    <property type="evidence" value="ECO:0007669"/>
    <property type="project" value="UniProtKB-KW"/>
</dbReference>
<keyword evidence="5" id="KW-0210">Decarboxylase</keyword>
<name>A0A8J3R6A6_9ACTN</name>
<evidence type="ECO:0000256" key="1">
    <source>
        <dbReference type="ARBA" id="ARBA00001163"/>
    </source>
</evidence>
<evidence type="ECO:0000256" key="2">
    <source>
        <dbReference type="ARBA" id="ARBA00004754"/>
    </source>
</evidence>
<dbReference type="EC" id="4.1.1.97" evidence="3"/>
<evidence type="ECO:0000256" key="6">
    <source>
        <dbReference type="ARBA" id="ARBA00023239"/>
    </source>
</evidence>
<dbReference type="Pfam" id="PF09349">
    <property type="entry name" value="OHCU_decarbox"/>
    <property type="match status" value="1"/>
</dbReference>
<dbReference type="InterPro" id="IPR018020">
    <property type="entry name" value="OHCU_decarboxylase"/>
</dbReference>